<feature type="compositionally biased region" description="Polar residues" evidence="1">
    <location>
        <begin position="92"/>
        <end position="118"/>
    </location>
</feature>
<reference evidence="2" key="1">
    <citation type="journal article" date="2019" name="Sci. Rep.">
        <title>Draft genome of Tanacetum cinerariifolium, the natural source of mosquito coil.</title>
        <authorList>
            <person name="Yamashiro T."/>
            <person name="Shiraishi A."/>
            <person name="Satake H."/>
            <person name="Nakayama K."/>
        </authorList>
    </citation>
    <scope>NUCLEOTIDE SEQUENCE</scope>
</reference>
<proteinExistence type="predicted"/>
<feature type="region of interest" description="Disordered" evidence="1">
    <location>
        <begin position="51"/>
        <end position="118"/>
    </location>
</feature>
<evidence type="ECO:0000256" key="1">
    <source>
        <dbReference type="SAM" id="MobiDB-lite"/>
    </source>
</evidence>
<name>A0A699H0N2_TANCI</name>
<organism evidence="2">
    <name type="scientific">Tanacetum cinerariifolium</name>
    <name type="common">Dalmatian daisy</name>
    <name type="synonym">Chrysanthemum cinerariifolium</name>
    <dbReference type="NCBI Taxonomy" id="118510"/>
    <lineage>
        <taxon>Eukaryota</taxon>
        <taxon>Viridiplantae</taxon>
        <taxon>Streptophyta</taxon>
        <taxon>Embryophyta</taxon>
        <taxon>Tracheophyta</taxon>
        <taxon>Spermatophyta</taxon>
        <taxon>Magnoliopsida</taxon>
        <taxon>eudicotyledons</taxon>
        <taxon>Gunneridae</taxon>
        <taxon>Pentapetalae</taxon>
        <taxon>asterids</taxon>
        <taxon>campanulids</taxon>
        <taxon>Asterales</taxon>
        <taxon>Asteraceae</taxon>
        <taxon>Asteroideae</taxon>
        <taxon>Anthemideae</taxon>
        <taxon>Anthemidinae</taxon>
        <taxon>Tanacetum</taxon>
    </lineage>
</organism>
<sequence length="535" mass="61288">MINTLRINHDLNLTDCHTTTSSIPLPSIPTAPIPPVTQIDTTPIRQYSRRAKIDQSSAIPTVADEPASPVRDVSEREACPTESGFIADQDRATISMSSTLPHDSAPRVTSPTADEGSMQHTISELTERVQVLEDREGVAAKQSGDDAPIKGRNINEGEAATKRISNDLKDIARVLTSMDAATVLAGELMFPLRTKKEQQEKEDMRMNEQIARNAKVARIHAEKELQGMIDSLDKSNETIAKYLQEYQEFASELPLEKRIELISDLVKYHANYSKVKYFKGLSFKEIEAKFIEVRKQVEDFIPMGSKEEAERLKRKGLNLEHEQVKKQKSSEGALEIEKSTEEITEEKIKEMMQLVPVEDVYVQALQVKHPIIDWKVHIEGQRSYWKIFRLGGSSACYQFSIDLLKQLDREDLNQLWALMKEYLSIRPATSEKEIELWVELKRLYKPDPEDQLWTQTQNFMHAPVEWKLYDLSGVHHVTAKDKEIFMLVEKDYPLKKVPVKAVATVKRIEMPLPEVCTAFEEKKKKLPVKDRWQLH</sequence>
<dbReference type="EMBL" id="BKCJ010082145">
    <property type="protein sequence ID" value="GEW95599.1"/>
    <property type="molecule type" value="Genomic_DNA"/>
</dbReference>
<protein>
    <submittedName>
        <fullName evidence="2">Uncharacterized protein</fullName>
    </submittedName>
</protein>
<dbReference type="AlphaFoldDB" id="A0A699H0N2"/>
<accession>A0A699H0N2</accession>
<comment type="caution">
    <text evidence="2">The sequence shown here is derived from an EMBL/GenBank/DDBJ whole genome shotgun (WGS) entry which is preliminary data.</text>
</comment>
<gene>
    <name evidence="2" type="ORF">Tci_267575</name>
</gene>
<evidence type="ECO:0000313" key="2">
    <source>
        <dbReference type="EMBL" id="GEW95599.1"/>
    </source>
</evidence>